<evidence type="ECO:0000256" key="3">
    <source>
        <dbReference type="SAM" id="MobiDB-lite"/>
    </source>
</evidence>
<accession>A0A9W8NGR6</accession>
<dbReference type="InterPro" id="IPR051637">
    <property type="entry name" value="Ank_repeat_dom-contain_49"/>
</dbReference>
<dbReference type="InterPro" id="IPR002110">
    <property type="entry name" value="Ankyrin_rpt"/>
</dbReference>
<dbReference type="SMART" id="SM00248">
    <property type="entry name" value="ANK"/>
    <property type="match status" value="5"/>
</dbReference>
<dbReference type="InterPro" id="IPR036770">
    <property type="entry name" value="Ankyrin_rpt-contain_sf"/>
</dbReference>
<feature type="compositionally biased region" description="Basic and acidic residues" evidence="3">
    <location>
        <begin position="615"/>
        <end position="628"/>
    </location>
</feature>
<dbReference type="PANTHER" id="PTHR24180">
    <property type="entry name" value="CYCLIN-DEPENDENT KINASE INHIBITOR 2C-RELATED"/>
    <property type="match status" value="1"/>
</dbReference>
<feature type="compositionally biased region" description="Basic and acidic residues" evidence="3">
    <location>
        <begin position="586"/>
        <end position="597"/>
    </location>
</feature>
<dbReference type="Proteomes" id="UP001148614">
    <property type="component" value="Unassembled WGS sequence"/>
</dbReference>
<proteinExistence type="predicted"/>
<keyword evidence="5" id="KW-1185">Reference proteome</keyword>
<dbReference type="Gene3D" id="1.25.40.20">
    <property type="entry name" value="Ankyrin repeat-containing domain"/>
    <property type="match status" value="2"/>
</dbReference>
<dbReference type="EMBL" id="JANPWZ010000528">
    <property type="protein sequence ID" value="KAJ3575622.1"/>
    <property type="molecule type" value="Genomic_DNA"/>
</dbReference>
<dbReference type="AlphaFoldDB" id="A0A9W8NGR6"/>
<reference evidence="4" key="1">
    <citation type="submission" date="2022-07" db="EMBL/GenBank/DDBJ databases">
        <title>Genome Sequence of Xylaria arbuscula.</title>
        <authorList>
            <person name="Buettner E."/>
        </authorList>
    </citation>
    <scope>NUCLEOTIDE SEQUENCE</scope>
    <source>
        <strain evidence="4">VT107</strain>
    </source>
</reference>
<keyword evidence="2" id="KW-0040">ANK repeat</keyword>
<feature type="compositionally biased region" description="Polar residues" evidence="3">
    <location>
        <begin position="571"/>
        <end position="583"/>
    </location>
</feature>
<feature type="region of interest" description="Disordered" evidence="3">
    <location>
        <begin position="543"/>
        <end position="708"/>
    </location>
</feature>
<comment type="caution">
    <text evidence="4">The sequence shown here is derived from an EMBL/GenBank/DDBJ whole genome shotgun (WGS) entry which is preliminary data.</text>
</comment>
<dbReference type="SUPFAM" id="SSF48403">
    <property type="entry name" value="Ankyrin repeat"/>
    <property type="match status" value="1"/>
</dbReference>
<dbReference type="Pfam" id="PF00023">
    <property type="entry name" value="Ank"/>
    <property type="match status" value="1"/>
</dbReference>
<evidence type="ECO:0000313" key="4">
    <source>
        <dbReference type="EMBL" id="KAJ3575622.1"/>
    </source>
</evidence>
<dbReference type="PANTHER" id="PTHR24180:SF42">
    <property type="entry name" value="FORK-HEAD DOMAIN-CONTAINING PROTEIN"/>
    <property type="match status" value="1"/>
</dbReference>
<gene>
    <name evidence="4" type="ORF">NPX13_g3969</name>
</gene>
<evidence type="ECO:0000256" key="1">
    <source>
        <dbReference type="ARBA" id="ARBA00022737"/>
    </source>
</evidence>
<keyword evidence="1" id="KW-0677">Repeat</keyword>
<name>A0A9W8NGR6_9PEZI</name>
<protein>
    <submittedName>
        <fullName evidence="4">Uncharacterized protein</fullName>
    </submittedName>
</protein>
<evidence type="ECO:0000256" key="2">
    <source>
        <dbReference type="ARBA" id="ARBA00023043"/>
    </source>
</evidence>
<evidence type="ECO:0000313" key="5">
    <source>
        <dbReference type="Proteomes" id="UP001148614"/>
    </source>
</evidence>
<feature type="compositionally biased region" description="Basic and acidic residues" evidence="3">
    <location>
        <begin position="643"/>
        <end position="656"/>
    </location>
</feature>
<sequence>MRPAPKFKSCKARLMPDLSRTVSPPIDYQDPASEASGSGSLCDNLTKCAIRDSTREPTGLAVAPTEIILNILGHTRKKRDWLALGRTCRRISLIVVAELDKYNSLDGYGYALQHAISKNNTPELRRQIANDPAAVNHRFTRRFWIEGHPYMKDGYPVITSPLAIAVCAGNSVIVGLLLRLGADPNLSHPPSPEGLYSHTLEQALYPINEAVECMAHDSVAIIQMLGNHSADMNQHPYALKRSLNYNEPLTFLTAAPIFRVLQLEQPSRPRDIGKTRPNSCETYNDDFKKIQDLRLRQLHALLQGGANPNLPYRGGPMTPIFYLLTNLASFKPAFYFPDKLMVRQEAEAQAVLVNGMVIKFLDALLGSGADIRAMGSVFSEFPIIFRETPLHVVCGLREEHRTLMHWFLSNGASIHDLDEAGNTPLISYCSSRIQNTRNFSNFLNYPHDINHRNSKGQSAFHALCANTWLTPQVKEKLIQMMLDAGADPTPKGPKGRTPAQEILHIIRNLQPQRNVDFSRMCVMTPYRDVLEMVQDAEEKWLRRKNKSAQKSCLADKRAVTHGSDREGCKNNVENGKENTTNPTDAPDGKMKEKQDRKRGSHIRPSQGPQRNNNQNRDKAPAEQMEASRAKGKQAIRSSTPAETEQHGEKRSWDKHYNQGAQCNVNHSRPDQIDAQYSSEPSGSGSGSGRVSHYGSEQTGQRKKPQGGG</sequence>
<feature type="compositionally biased region" description="Basic and acidic residues" evidence="3">
    <location>
        <begin position="553"/>
        <end position="568"/>
    </location>
</feature>
<feature type="compositionally biased region" description="Low complexity" evidence="3">
    <location>
        <begin position="677"/>
        <end position="695"/>
    </location>
</feature>
<organism evidence="4 5">
    <name type="scientific">Xylaria arbuscula</name>
    <dbReference type="NCBI Taxonomy" id="114810"/>
    <lineage>
        <taxon>Eukaryota</taxon>
        <taxon>Fungi</taxon>
        <taxon>Dikarya</taxon>
        <taxon>Ascomycota</taxon>
        <taxon>Pezizomycotina</taxon>
        <taxon>Sordariomycetes</taxon>
        <taxon>Xylariomycetidae</taxon>
        <taxon>Xylariales</taxon>
        <taxon>Xylariaceae</taxon>
        <taxon>Xylaria</taxon>
    </lineage>
</organism>
<dbReference type="VEuPathDB" id="FungiDB:F4678DRAFT_419361"/>